<accession>A0A5K1K6A8</accession>
<feature type="compositionally biased region" description="Basic and acidic residues" evidence="1">
    <location>
        <begin position="142"/>
        <end position="158"/>
    </location>
</feature>
<dbReference type="EMBL" id="LR729479">
    <property type="protein sequence ID" value="VWP01569.1"/>
    <property type="molecule type" value="Genomic_DNA"/>
</dbReference>
<feature type="compositionally biased region" description="Acidic residues" evidence="1">
    <location>
        <begin position="159"/>
        <end position="170"/>
    </location>
</feature>
<name>A0A5K1K6A8_9APHY</name>
<evidence type="ECO:0000259" key="2">
    <source>
        <dbReference type="Pfam" id="PF12776"/>
    </source>
</evidence>
<sequence>MPKKGTLKPSTPGKPKKGKTAPPKAIWSEQNIKSLVSFLVKHKAMAGDGASFKNATFREAAAYLATKKFKGAEKLGDACKNKWTQLKKEFHTVQDLKNASRFSYSDLEGAGITAEMELVWQAYILIMPVKAKGGHVFKPAHGGHDGIDLEVGKVGEDGKGEEDEEEEVDELDRSDNIEALEAEDEDKDEEDSEDLEDSEGGDEDGATGSLFSDAKNTPVPSQKCKSATSPPASSKKVWKSRGASAMEGVESHLGDMNDLLRNFMVVEMGGAGSSSWAIPLTPQHKQLAMQQAQKLETHLPVTKLISLLNLFEKDVGATDTYLVIKGGTLQKVWVDDKLDML</sequence>
<dbReference type="InterPro" id="IPR024752">
    <property type="entry name" value="Myb/SANT-like_dom"/>
</dbReference>
<protein>
    <recommendedName>
        <fullName evidence="2">Myb/SANT-like domain-containing protein</fullName>
    </recommendedName>
</protein>
<organism evidence="3">
    <name type="scientific">Ganoderma boninense</name>
    <dbReference type="NCBI Taxonomy" id="34458"/>
    <lineage>
        <taxon>Eukaryota</taxon>
        <taxon>Fungi</taxon>
        <taxon>Dikarya</taxon>
        <taxon>Basidiomycota</taxon>
        <taxon>Agaricomycotina</taxon>
        <taxon>Agaricomycetes</taxon>
        <taxon>Polyporales</taxon>
        <taxon>Polyporaceae</taxon>
        <taxon>Ganoderma</taxon>
    </lineage>
</organism>
<feature type="region of interest" description="Disordered" evidence="1">
    <location>
        <begin position="140"/>
        <end position="243"/>
    </location>
</feature>
<feature type="compositionally biased region" description="Acidic residues" evidence="1">
    <location>
        <begin position="177"/>
        <end position="205"/>
    </location>
</feature>
<reference evidence="3" key="1">
    <citation type="submission" date="2019-10" db="EMBL/GenBank/DDBJ databases">
        <authorList>
            <person name="Nor Muhammad N."/>
        </authorList>
    </citation>
    <scope>NUCLEOTIDE SEQUENCE</scope>
</reference>
<gene>
    <name evidence="3" type="primary">I1RI73</name>
</gene>
<evidence type="ECO:0000256" key="1">
    <source>
        <dbReference type="SAM" id="MobiDB-lite"/>
    </source>
</evidence>
<feature type="domain" description="Myb/SANT-like" evidence="2">
    <location>
        <begin position="27"/>
        <end position="123"/>
    </location>
</feature>
<dbReference type="AlphaFoldDB" id="A0A5K1K6A8"/>
<proteinExistence type="predicted"/>
<feature type="region of interest" description="Disordered" evidence="1">
    <location>
        <begin position="1"/>
        <end position="24"/>
    </location>
</feature>
<evidence type="ECO:0000313" key="3">
    <source>
        <dbReference type="EMBL" id="VWP01569.1"/>
    </source>
</evidence>
<dbReference type="Pfam" id="PF12776">
    <property type="entry name" value="Myb_DNA-bind_3"/>
    <property type="match status" value="1"/>
</dbReference>
<feature type="compositionally biased region" description="Low complexity" evidence="1">
    <location>
        <begin position="223"/>
        <end position="235"/>
    </location>
</feature>